<dbReference type="PANTHER" id="PTHR42844">
    <property type="entry name" value="DIHYDRONEOPTERIN ALDOLASE 1-RELATED"/>
    <property type="match status" value="1"/>
</dbReference>
<keyword evidence="4 6" id="KW-0289">Folate biosynthesis</keyword>
<evidence type="ECO:0000256" key="2">
    <source>
        <dbReference type="ARBA" id="ARBA00005013"/>
    </source>
</evidence>
<dbReference type="Gene3D" id="3.30.1130.10">
    <property type="match status" value="1"/>
</dbReference>
<dbReference type="InterPro" id="IPR006156">
    <property type="entry name" value="Dihydroneopterin_aldolase"/>
</dbReference>
<evidence type="ECO:0000256" key="5">
    <source>
        <dbReference type="ARBA" id="ARBA00023239"/>
    </source>
</evidence>
<dbReference type="PANTHER" id="PTHR42844:SF1">
    <property type="entry name" value="DIHYDRONEOPTERIN ALDOLASE 1-RELATED"/>
    <property type="match status" value="1"/>
</dbReference>
<evidence type="ECO:0000313" key="8">
    <source>
        <dbReference type="EMBL" id="MFC0596045.1"/>
    </source>
</evidence>
<evidence type="ECO:0000256" key="4">
    <source>
        <dbReference type="ARBA" id="ARBA00022909"/>
    </source>
</evidence>
<gene>
    <name evidence="8" type="primary">folB</name>
    <name evidence="8" type="ORF">ACFFFP_07705</name>
</gene>
<dbReference type="Proteomes" id="UP001589830">
    <property type="component" value="Unassembled WGS sequence"/>
</dbReference>
<comment type="catalytic activity">
    <reaction evidence="1 6">
        <text>7,8-dihydroneopterin = 6-hydroxymethyl-7,8-dihydropterin + glycolaldehyde</text>
        <dbReference type="Rhea" id="RHEA:10540"/>
        <dbReference type="ChEBI" id="CHEBI:17001"/>
        <dbReference type="ChEBI" id="CHEBI:17071"/>
        <dbReference type="ChEBI" id="CHEBI:44841"/>
        <dbReference type="EC" id="4.1.2.25"/>
    </reaction>
</comment>
<dbReference type="SMART" id="SM00905">
    <property type="entry name" value="FolB"/>
    <property type="match status" value="1"/>
</dbReference>
<dbReference type="NCBIfam" id="TIGR00526">
    <property type="entry name" value="folB_dom"/>
    <property type="match status" value="1"/>
</dbReference>
<reference evidence="8 9" key="1">
    <citation type="submission" date="2024-09" db="EMBL/GenBank/DDBJ databases">
        <authorList>
            <person name="Sun Q."/>
            <person name="Mori K."/>
        </authorList>
    </citation>
    <scope>NUCLEOTIDE SEQUENCE [LARGE SCALE GENOMIC DNA]</scope>
    <source>
        <strain evidence="8 9">NCAIM B.02340</strain>
    </source>
</reference>
<comment type="similarity">
    <text evidence="3 6">Belongs to the DHNA family.</text>
</comment>
<evidence type="ECO:0000256" key="1">
    <source>
        <dbReference type="ARBA" id="ARBA00001353"/>
    </source>
</evidence>
<evidence type="ECO:0000256" key="3">
    <source>
        <dbReference type="ARBA" id="ARBA00005708"/>
    </source>
</evidence>
<dbReference type="CDD" id="cd00534">
    <property type="entry name" value="DHNA_DHNTPE"/>
    <property type="match status" value="1"/>
</dbReference>
<comment type="pathway">
    <text evidence="2 6">Cofactor biosynthesis; tetrahydrofolate biosynthesis; 2-amino-4-hydroxy-6-hydroxymethyl-7,8-dihydropteridine diphosphate from 7,8-dihydroneopterin triphosphate: step 3/4.</text>
</comment>
<organism evidence="8 9">
    <name type="scientific">Thermus composti</name>
    <dbReference type="NCBI Taxonomy" id="532059"/>
    <lineage>
        <taxon>Bacteria</taxon>
        <taxon>Thermotogati</taxon>
        <taxon>Deinococcota</taxon>
        <taxon>Deinococci</taxon>
        <taxon>Thermales</taxon>
        <taxon>Thermaceae</taxon>
        <taxon>Thermus</taxon>
    </lineage>
</organism>
<keyword evidence="9" id="KW-1185">Reference proteome</keyword>
<evidence type="ECO:0000256" key="6">
    <source>
        <dbReference type="RuleBase" id="RU362079"/>
    </source>
</evidence>
<dbReference type="Pfam" id="PF02152">
    <property type="entry name" value="FolB"/>
    <property type="match status" value="1"/>
</dbReference>
<evidence type="ECO:0000313" key="9">
    <source>
        <dbReference type="Proteomes" id="UP001589830"/>
    </source>
</evidence>
<comment type="function">
    <text evidence="6">Catalyzes the conversion of 7,8-dihydroneopterin to 6-hydroxymethyl-7,8-dihydropterin.</text>
</comment>
<sequence length="124" mass="14032">MGTIALLGLEFYGRHGVMPEEGRLGARFVVDLWLSVPFEGRGDRLEETVDYAAVYALVEEAVRHRRFYLIEALADHLAEELLKAFPRLQAVRVRVHKPHAPIPGVFRDVYAEVEKVRPGPKGNL</sequence>
<dbReference type="EMBL" id="JBHLTW010000033">
    <property type="protein sequence ID" value="MFC0596045.1"/>
    <property type="molecule type" value="Genomic_DNA"/>
</dbReference>
<feature type="domain" description="Dihydroneopterin aldolase/epimerase" evidence="7">
    <location>
        <begin position="4"/>
        <end position="115"/>
    </location>
</feature>
<dbReference type="GO" id="GO:0004150">
    <property type="term" value="F:dihydroneopterin aldolase activity"/>
    <property type="evidence" value="ECO:0007669"/>
    <property type="project" value="UniProtKB-EC"/>
</dbReference>
<keyword evidence="5 6" id="KW-0456">Lyase</keyword>
<dbReference type="EC" id="4.1.2.25" evidence="6"/>
<accession>A0ABV6Q1R0</accession>
<dbReference type="InterPro" id="IPR043133">
    <property type="entry name" value="GTP-CH-I_C/QueF"/>
</dbReference>
<dbReference type="InterPro" id="IPR006157">
    <property type="entry name" value="FolB_dom"/>
</dbReference>
<protein>
    <recommendedName>
        <fullName evidence="6">7,8-dihydroneopterin aldolase</fullName>
        <ecNumber evidence="6">4.1.2.25</ecNumber>
    </recommendedName>
</protein>
<proteinExistence type="inferred from homology"/>
<comment type="caution">
    <text evidence="8">The sequence shown here is derived from an EMBL/GenBank/DDBJ whole genome shotgun (WGS) entry which is preliminary data.</text>
</comment>
<dbReference type="RefSeq" id="WP_188847566.1">
    <property type="nucleotide sequence ID" value="NZ_BMPJ01000015.1"/>
</dbReference>
<dbReference type="NCBIfam" id="TIGR00525">
    <property type="entry name" value="folB"/>
    <property type="match status" value="1"/>
</dbReference>
<name>A0ABV6Q1R0_9DEIN</name>
<evidence type="ECO:0000259" key="7">
    <source>
        <dbReference type="SMART" id="SM00905"/>
    </source>
</evidence>
<dbReference type="SUPFAM" id="SSF55620">
    <property type="entry name" value="Tetrahydrobiopterin biosynthesis enzymes-like"/>
    <property type="match status" value="1"/>
</dbReference>